<dbReference type="HOGENOM" id="CLU_1582349_0_0_1"/>
<feature type="compositionally biased region" description="Basic residues" evidence="1">
    <location>
        <begin position="58"/>
        <end position="67"/>
    </location>
</feature>
<dbReference type="InParanoid" id="W4K0V2"/>
<reference evidence="2 3" key="1">
    <citation type="journal article" date="2012" name="New Phytol.">
        <title>Insight into trade-off between wood decay and parasitism from the genome of a fungal forest pathogen.</title>
        <authorList>
            <person name="Olson A."/>
            <person name="Aerts A."/>
            <person name="Asiegbu F."/>
            <person name="Belbahri L."/>
            <person name="Bouzid O."/>
            <person name="Broberg A."/>
            <person name="Canback B."/>
            <person name="Coutinho P.M."/>
            <person name="Cullen D."/>
            <person name="Dalman K."/>
            <person name="Deflorio G."/>
            <person name="van Diepen L.T."/>
            <person name="Dunand C."/>
            <person name="Duplessis S."/>
            <person name="Durling M."/>
            <person name="Gonthier P."/>
            <person name="Grimwood J."/>
            <person name="Fossdal C.G."/>
            <person name="Hansson D."/>
            <person name="Henrissat B."/>
            <person name="Hietala A."/>
            <person name="Himmelstrand K."/>
            <person name="Hoffmeister D."/>
            <person name="Hogberg N."/>
            <person name="James T.Y."/>
            <person name="Karlsson M."/>
            <person name="Kohler A."/>
            <person name="Kues U."/>
            <person name="Lee Y.H."/>
            <person name="Lin Y.C."/>
            <person name="Lind M."/>
            <person name="Lindquist E."/>
            <person name="Lombard V."/>
            <person name="Lucas S."/>
            <person name="Lunden K."/>
            <person name="Morin E."/>
            <person name="Murat C."/>
            <person name="Park J."/>
            <person name="Raffaello T."/>
            <person name="Rouze P."/>
            <person name="Salamov A."/>
            <person name="Schmutz J."/>
            <person name="Solheim H."/>
            <person name="Stahlberg J."/>
            <person name="Velez H."/>
            <person name="de Vries R.P."/>
            <person name="Wiebenga A."/>
            <person name="Woodward S."/>
            <person name="Yakovlev I."/>
            <person name="Garbelotto M."/>
            <person name="Martin F."/>
            <person name="Grigoriev I.V."/>
            <person name="Stenlid J."/>
        </authorList>
    </citation>
    <scope>NUCLEOTIDE SEQUENCE [LARGE SCALE GENOMIC DNA]</scope>
    <source>
        <strain evidence="2 3">TC 32-1</strain>
    </source>
</reference>
<dbReference type="RefSeq" id="XP_009549062.1">
    <property type="nucleotide sequence ID" value="XM_009550767.1"/>
</dbReference>
<evidence type="ECO:0000313" key="2">
    <source>
        <dbReference type="EMBL" id="ETW78751.1"/>
    </source>
</evidence>
<protein>
    <submittedName>
        <fullName evidence="2">Uncharacterized protein</fullName>
    </submittedName>
</protein>
<dbReference type="Proteomes" id="UP000030671">
    <property type="component" value="Unassembled WGS sequence"/>
</dbReference>
<dbReference type="EMBL" id="KI925461">
    <property type="protein sequence ID" value="ETW78751.1"/>
    <property type="molecule type" value="Genomic_DNA"/>
</dbReference>
<feature type="non-terminal residue" evidence="2">
    <location>
        <position position="1"/>
    </location>
</feature>
<keyword evidence="3" id="KW-1185">Reference proteome</keyword>
<proteinExistence type="predicted"/>
<dbReference type="KEGG" id="hir:HETIRDRAFT_386946"/>
<gene>
    <name evidence="2" type="ORF">HETIRDRAFT_386946</name>
</gene>
<feature type="compositionally biased region" description="Basic residues" evidence="1">
    <location>
        <begin position="1"/>
        <end position="15"/>
    </location>
</feature>
<dbReference type="AlphaFoldDB" id="W4K0V2"/>
<organism evidence="2 3">
    <name type="scientific">Heterobasidion irregulare (strain TC 32-1)</name>
    <dbReference type="NCBI Taxonomy" id="747525"/>
    <lineage>
        <taxon>Eukaryota</taxon>
        <taxon>Fungi</taxon>
        <taxon>Dikarya</taxon>
        <taxon>Basidiomycota</taxon>
        <taxon>Agaricomycotina</taxon>
        <taxon>Agaricomycetes</taxon>
        <taxon>Russulales</taxon>
        <taxon>Bondarzewiaceae</taxon>
        <taxon>Heterobasidion</taxon>
        <taxon>Heterobasidion annosum species complex</taxon>
    </lineage>
</organism>
<name>W4K0V2_HETIT</name>
<feature type="region of interest" description="Disordered" evidence="1">
    <location>
        <begin position="1"/>
        <end position="78"/>
    </location>
</feature>
<dbReference type="GeneID" id="20672299"/>
<evidence type="ECO:0000313" key="3">
    <source>
        <dbReference type="Proteomes" id="UP000030671"/>
    </source>
</evidence>
<accession>W4K0V2</accession>
<sequence>GQRQVGRLRGRRRRSAAPVGGEPRGRGGAAGVEDEPLFRRVDRPRARRRRRGALDRAHARRHARHRRATIEAEPRCQGQQRLHRAVTAEDRPFRTFVILSRHSFVSHTALSFFSQTASHSCVFFPFPFLFLCSSRLFLFFSSPTRLIDRFCFSTPRATIILCQDIISVL</sequence>
<evidence type="ECO:0000256" key="1">
    <source>
        <dbReference type="SAM" id="MobiDB-lite"/>
    </source>
</evidence>